<reference evidence="6" key="1">
    <citation type="journal article" date="2020" name="Nature">
        <title>Giant virus diversity and host interactions through global metagenomics.</title>
        <authorList>
            <person name="Schulz F."/>
            <person name="Roux S."/>
            <person name="Paez-Espino D."/>
            <person name="Jungbluth S."/>
            <person name="Walsh D.A."/>
            <person name="Denef V.J."/>
            <person name="McMahon K.D."/>
            <person name="Konstantinidis K.T."/>
            <person name="Eloe-Fadrosh E.A."/>
            <person name="Kyrpides N.C."/>
            <person name="Woyke T."/>
        </authorList>
    </citation>
    <scope>NUCLEOTIDE SEQUENCE</scope>
    <source>
        <strain evidence="6">GVMAG-S-3300012000-53</strain>
    </source>
</reference>
<evidence type="ECO:0000313" key="6">
    <source>
        <dbReference type="EMBL" id="QHU16987.1"/>
    </source>
</evidence>
<evidence type="ECO:0000259" key="5">
    <source>
        <dbReference type="PROSITE" id="PS51645"/>
    </source>
</evidence>
<keyword evidence="4" id="KW-0157">Chromophore</keyword>
<dbReference type="EMBL" id="MN740894">
    <property type="protein sequence ID" value="QHU16987.1"/>
    <property type="molecule type" value="Genomic_DNA"/>
</dbReference>
<dbReference type="InterPro" id="IPR002081">
    <property type="entry name" value="Cryptochrome/DNA_photolyase_1"/>
</dbReference>
<dbReference type="Gene3D" id="3.40.50.620">
    <property type="entry name" value="HUPs"/>
    <property type="match status" value="1"/>
</dbReference>
<dbReference type="PROSITE" id="PS51645">
    <property type="entry name" value="PHR_CRY_ALPHA_BETA"/>
    <property type="match status" value="1"/>
</dbReference>
<name>A0A6C0KJJ0_9ZZZZ</name>
<accession>A0A6C0KJJ0</accession>
<dbReference type="AlphaFoldDB" id="A0A6C0KJJ0"/>
<protein>
    <recommendedName>
        <fullName evidence="5">Photolyase/cryptochrome alpha/beta domain-containing protein</fullName>
    </recommendedName>
</protein>
<dbReference type="InterPro" id="IPR005101">
    <property type="entry name" value="Cryptochr/Photolyase_FAD-bd"/>
</dbReference>
<dbReference type="InterPro" id="IPR036134">
    <property type="entry name" value="Crypto/Photolyase_FAD-like_sf"/>
</dbReference>
<organism evidence="6">
    <name type="scientific">viral metagenome</name>
    <dbReference type="NCBI Taxonomy" id="1070528"/>
    <lineage>
        <taxon>unclassified sequences</taxon>
        <taxon>metagenomes</taxon>
        <taxon>organismal metagenomes</taxon>
    </lineage>
</organism>
<dbReference type="PANTHER" id="PTHR11455">
    <property type="entry name" value="CRYPTOCHROME"/>
    <property type="match status" value="1"/>
</dbReference>
<sequence length="468" mass="54807">MTHKNYSKGLFIFHRDLRIVDNIGLLQASKECKELYVCFVFTPEQVGKANTYRSSNAIQFMIESLEDLATEIKKKGGELYTFYGKQNKVIDQFIKKCHIEAVFFNKDYTPYAVERDNSTAEFCNKHHIDCKSYSDYYLFEPGTITTGSKTAFKKYTPFYEHVIQKKVENPNMSPISNMSEITVSLENRIPLNDAARLFTKENPHILVHGGRKHAIHRLKQSLTEQRDYEKKRDFLSYNTSFLSAYIKFGCVSIREVYYAYKEKYSVGHGLIRELIWREFFAHVLYAFPEVVGKSYQPKFQKIKWRNSSVDFQRWCDGATGFPAVDAGMRQLNATGYMHNRLRMLTASFLIKVLLIDWREGEKYFAKNLTDYDIASNNGNWQGISGTGVDMKPYFRDMNPWIQSAKFDKDAEFIKKWVPELAEVNAKDIHKWYVAHADPKYKSIKYSKPMVDYTEQKEKMMDMYHDALN</sequence>
<feature type="domain" description="Photolyase/cryptochrome alpha/beta" evidence="5">
    <location>
        <begin position="7"/>
        <end position="138"/>
    </location>
</feature>
<keyword evidence="3" id="KW-0274">FAD</keyword>
<dbReference type="Pfam" id="PF00875">
    <property type="entry name" value="DNA_photolyase"/>
    <property type="match status" value="1"/>
</dbReference>
<dbReference type="SUPFAM" id="SSF52425">
    <property type="entry name" value="Cryptochrome/photolyase, N-terminal domain"/>
    <property type="match status" value="1"/>
</dbReference>
<dbReference type="Gene3D" id="1.25.40.80">
    <property type="match status" value="1"/>
</dbReference>
<dbReference type="Gene3D" id="1.10.579.10">
    <property type="entry name" value="DNA Cyclobutane Dipyrimidine Photolyase, subunit A, domain 3"/>
    <property type="match status" value="1"/>
</dbReference>
<dbReference type="GO" id="GO:0006950">
    <property type="term" value="P:response to stress"/>
    <property type="evidence" value="ECO:0007669"/>
    <property type="project" value="UniProtKB-ARBA"/>
</dbReference>
<dbReference type="SUPFAM" id="SSF48173">
    <property type="entry name" value="Cryptochrome/photolyase FAD-binding domain"/>
    <property type="match status" value="1"/>
</dbReference>
<evidence type="ECO:0000256" key="1">
    <source>
        <dbReference type="ARBA" id="ARBA00001974"/>
    </source>
</evidence>
<dbReference type="PANTHER" id="PTHR11455:SF9">
    <property type="entry name" value="CRYPTOCHROME CIRCADIAN CLOCK 5 ISOFORM X1"/>
    <property type="match status" value="1"/>
</dbReference>
<dbReference type="PRINTS" id="PR00147">
    <property type="entry name" value="DNAPHOTLYASE"/>
</dbReference>
<dbReference type="InterPro" id="IPR014729">
    <property type="entry name" value="Rossmann-like_a/b/a_fold"/>
</dbReference>
<dbReference type="PROSITE" id="PS00691">
    <property type="entry name" value="DNA_PHOTOLYASES_1_2"/>
    <property type="match status" value="1"/>
</dbReference>
<proteinExistence type="predicted"/>
<dbReference type="GO" id="GO:0071949">
    <property type="term" value="F:FAD binding"/>
    <property type="evidence" value="ECO:0007669"/>
    <property type="project" value="TreeGrafter"/>
</dbReference>
<dbReference type="Pfam" id="PF03441">
    <property type="entry name" value="FAD_binding_7"/>
    <property type="match status" value="1"/>
</dbReference>
<evidence type="ECO:0000256" key="4">
    <source>
        <dbReference type="ARBA" id="ARBA00022991"/>
    </source>
</evidence>
<dbReference type="InterPro" id="IPR006050">
    <property type="entry name" value="DNA_photolyase_N"/>
</dbReference>
<evidence type="ECO:0000256" key="3">
    <source>
        <dbReference type="ARBA" id="ARBA00022827"/>
    </source>
</evidence>
<keyword evidence="2" id="KW-0285">Flavoprotein</keyword>
<dbReference type="InterPro" id="IPR036155">
    <property type="entry name" value="Crypto/Photolyase_N_sf"/>
</dbReference>
<evidence type="ECO:0000256" key="2">
    <source>
        <dbReference type="ARBA" id="ARBA00022630"/>
    </source>
</evidence>
<dbReference type="GO" id="GO:0003904">
    <property type="term" value="F:deoxyribodipyrimidine photo-lyase activity"/>
    <property type="evidence" value="ECO:0007669"/>
    <property type="project" value="TreeGrafter"/>
</dbReference>
<dbReference type="GO" id="GO:0003677">
    <property type="term" value="F:DNA binding"/>
    <property type="evidence" value="ECO:0007669"/>
    <property type="project" value="TreeGrafter"/>
</dbReference>
<dbReference type="InterPro" id="IPR018394">
    <property type="entry name" value="DNA_photolyase_1_CS_C"/>
</dbReference>
<dbReference type="GO" id="GO:0006139">
    <property type="term" value="P:nucleobase-containing compound metabolic process"/>
    <property type="evidence" value="ECO:0007669"/>
    <property type="project" value="UniProtKB-ARBA"/>
</dbReference>
<comment type="cofactor">
    <cofactor evidence="1">
        <name>FAD</name>
        <dbReference type="ChEBI" id="CHEBI:57692"/>
    </cofactor>
</comment>